<dbReference type="Pfam" id="PF01649">
    <property type="entry name" value="Ribosomal_S20p"/>
    <property type="match status" value="1"/>
</dbReference>
<dbReference type="Gene3D" id="1.20.58.110">
    <property type="entry name" value="Ribosomal protein S20"/>
    <property type="match status" value="1"/>
</dbReference>
<dbReference type="GO" id="GO:0019843">
    <property type="term" value="F:rRNA binding"/>
    <property type="evidence" value="ECO:0007669"/>
    <property type="project" value="UniProtKB-UniRule"/>
</dbReference>
<evidence type="ECO:0000256" key="6">
    <source>
        <dbReference type="HAMAP-Rule" id="MF_00500"/>
    </source>
</evidence>
<dbReference type="SUPFAM" id="SSF46992">
    <property type="entry name" value="Ribosomal protein S20"/>
    <property type="match status" value="1"/>
</dbReference>
<dbReference type="GO" id="GO:0006412">
    <property type="term" value="P:translation"/>
    <property type="evidence" value="ECO:0007669"/>
    <property type="project" value="UniProtKB-UniRule"/>
</dbReference>
<keyword evidence="8" id="KW-1185">Reference proteome</keyword>
<evidence type="ECO:0000256" key="1">
    <source>
        <dbReference type="ARBA" id="ARBA00022730"/>
    </source>
</evidence>
<evidence type="ECO:0000313" key="8">
    <source>
        <dbReference type="Proteomes" id="UP000001285"/>
    </source>
</evidence>
<keyword evidence="2 6" id="KW-0694">RNA-binding</keyword>
<evidence type="ECO:0000256" key="2">
    <source>
        <dbReference type="ARBA" id="ARBA00022884"/>
    </source>
</evidence>
<keyword evidence="3 6" id="KW-0689">Ribosomal protein</keyword>
<dbReference type="KEGG" id="lsn:LSA_09700"/>
<dbReference type="HOGENOM" id="CLU_160655_1_1_9"/>
<keyword evidence="4 6" id="KW-0687">Ribonucleoprotein</keyword>
<gene>
    <name evidence="6 7" type="primary">rpsT</name>
    <name evidence="7" type="ordered locus">LSA_09700</name>
</gene>
<comment type="similarity">
    <text evidence="6">Belongs to the bacterial ribosomal protein bS20 family.</text>
</comment>
<dbReference type="GO" id="GO:0003735">
    <property type="term" value="F:structural constituent of ribosome"/>
    <property type="evidence" value="ECO:0007669"/>
    <property type="project" value="InterPro"/>
</dbReference>
<dbReference type="GO" id="GO:0005840">
    <property type="term" value="C:ribosome"/>
    <property type="evidence" value="ECO:0007669"/>
    <property type="project" value="UniProtKB-KW"/>
</dbReference>
<dbReference type="InterPro" id="IPR036510">
    <property type="entry name" value="Ribosomal_bS20_sf"/>
</dbReference>
<accession>G2KWH6</accession>
<protein>
    <recommendedName>
        <fullName evidence="5 6">Small ribosomal subunit protein bS20</fullName>
    </recommendedName>
</protein>
<dbReference type="AlphaFoldDB" id="G2KWH6"/>
<reference evidence="7 8" key="1">
    <citation type="journal article" date="2011" name="Microb. Cell Fact.">
        <title>Genomic analysis reveals Lactobacillus sanfranciscensis as stable element in traditional sourdoughs.</title>
        <authorList>
            <person name="Vogel R.F."/>
            <person name="Pavlovic M."/>
            <person name="Ehrmann M.A."/>
            <person name="Wiezer A."/>
            <person name="Liesegang H."/>
            <person name="Offschanka S."/>
            <person name="Voget S."/>
            <person name="Angelov A."/>
            <person name="Bocker G."/>
            <person name="Liebl W."/>
        </authorList>
    </citation>
    <scope>NUCLEOTIDE SEQUENCE [LARGE SCALE GENOMIC DNA]</scope>
    <source>
        <strain evidence="7 8">TMW 1.1304</strain>
    </source>
</reference>
<dbReference type="GO" id="GO:1990904">
    <property type="term" value="C:ribonucleoprotein complex"/>
    <property type="evidence" value="ECO:0007669"/>
    <property type="project" value="UniProtKB-KW"/>
</dbReference>
<evidence type="ECO:0000313" key="7">
    <source>
        <dbReference type="EMBL" id="AEN99370.1"/>
    </source>
</evidence>
<evidence type="ECO:0000256" key="5">
    <source>
        <dbReference type="ARBA" id="ARBA00035136"/>
    </source>
</evidence>
<keyword evidence="1 6" id="KW-0699">rRNA-binding</keyword>
<organism evidence="7 8">
    <name type="scientific">Fructilactobacillus sanfranciscensis (strain TMW 1.1304)</name>
    <name type="common">Lactobacillus sanfranciscensis</name>
    <dbReference type="NCBI Taxonomy" id="714313"/>
    <lineage>
        <taxon>Bacteria</taxon>
        <taxon>Bacillati</taxon>
        <taxon>Bacillota</taxon>
        <taxon>Bacilli</taxon>
        <taxon>Lactobacillales</taxon>
        <taxon>Lactobacillaceae</taxon>
        <taxon>Fructilactobacillus</taxon>
    </lineage>
</organism>
<sequence length="100" mass="11105">MKLGLISLCGGEKNMPVIKSAIERMKTNEIARKKNVSEKNRMRTAVKQFEKASAQGVSDLDTFYRKAVAAIDHSKSKGLIKTNSANRKKSHLANIMNKLS</sequence>
<name>G2KWH6_FRUST</name>
<dbReference type="InterPro" id="IPR002583">
    <property type="entry name" value="Ribosomal_bS20"/>
</dbReference>
<dbReference type="EMBL" id="CP002461">
    <property type="protein sequence ID" value="AEN99370.1"/>
    <property type="molecule type" value="Genomic_DNA"/>
</dbReference>
<evidence type="ECO:0000256" key="4">
    <source>
        <dbReference type="ARBA" id="ARBA00023274"/>
    </source>
</evidence>
<dbReference type="HAMAP" id="MF_00500">
    <property type="entry name" value="Ribosomal_bS20"/>
    <property type="match status" value="1"/>
</dbReference>
<dbReference type="eggNOG" id="COG0268">
    <property type="taxonomic scope" value="Bacteria"/>
</dbReference>
<evidence type="ECO:0000256" key="3">
    <source>
        <dbReference type="ARBA" id="ARBA00022980"/>
    </source>
</evidence>
<dbReference type="Proteomes" id="UP000001285">
    <property type="component" value="Chromosome"/>
</dbReference>
<comment type="function">
    <text evidence="6">Binds directly to 16S ribosomal RNA.</text>
</comment>
<proteinExistence type="inferred from homology"/>
<dbReference type="NCBIfam" id="TIGR00029">
    <property type="entry name" value="S20"/>
    <property type="match status" value="1"/>
</dbReference>
<dbReference type="STRING" id="714313.LSA_09700"/>